<keyword evidence="1" id="KW-1133">Transmembrane helix</keyword>
<keyword evidence="1" id="KW-0472">Membrane</keyword>
<keyword evidence="1" id="KW-0812">Transmembrane</keyword>
<evidence type="ECO:0000313" key="3">
    <source>
        <dbReference type="Proteomes" id="UP000287651"/>
    </source>
</evidence>
<dbReference type="Proteomes" id="UP000287651">
    <property type="component" value="Unassembled WGS sequence"/>
</dbReference>
<evidence type="ECO:0000313" key="2">
    <source>
        <dbReference type="EMBL" id="RRT54461.1"/>
    </source>
</evidence>
<feature type="transmembrane region" description="Helical" evidence="1">
    <location>
        <begin position="28"/>
        <end position="50"/>
    </location>
</feature>
<comment type="caution">
    <text evidence="2">The sequence shown here is derived from an EMBL/GenBank/DDBJ whole genome shotgun (WGS) entry which is preliminary data.</text>
</comment>
<reference evidence="2 3" key="1">
    <citation type="journal article" date="2014" name="Agronomy (Basel)">
        <title>A Draft Genome Sequence for Ensete ventricosum, the Drought-Tolerant Tree Against Hunger.</title>
        <authorList>
            <person name="Harrison J."/>
            <person name="Moore K.A."/>
            <person name="Paszkiewicz K."/>
            <person name="Jones T."/>
            <person name="Grant M."/>
            <person name="Ambacheew D."/>
            <person name="Muzemil S."/>
            <person name="Studholme D.J."/>
        </authorList>
    </citation>
    <scope>NUCLEOTIDE SEQUENCE [LARGE SCALE GENOMIC DNA]</scope>
</reference>
<accession>A0A426YS02</accession>
<proteinExistence type="predicted"/>
<dbReference type="EMBL" id="AMZH03010593">
    <property type="protein sequence ID" value="RRT54461.1"/>
    <property type="molecule type" value="Genomic_DNA"/>
</dbReference>
<name>A0A426YS02_ENSVE</name>
<dbReference type="AlphaFoldDB" id="A0A426YS02"/>
<organism evidence="2 3">
    <name type="scientific">Ensete ventricosum</name>
    <name type="common">Abyssinian banana</name>
    <name type="synonym">Musa ensete</name>
    <dbReference type="NCBI Taxonomy" id="4639"/>
    <lineage>
        <taxon>Eukaryota</taxon>
        <taxon>Viridiplantae</taxon>
        <taxon>Streptophyta</taxon>
        <taxon>Embryophyta</taxon>
        <taxon>Tracheophyta</taxon>
        <taxon>Spermatophyta</taxon>
        <taxon>Magnoliopsida</taxon>
        <taxon>Liliopsida</taxon>
        <taxon>Zingiberales</taxon>
        <taxon>Musaceae</taxon>
        <taxon>Ensete</taxon>
    </lineage>
</organism>
<sequence>MTLHAVGMGSRPCGRCCYPRAAPRGRAVSLYAGAAFVGATALAAGLPLVASQRAVAHTAWLGVLHMPVGASHAHGRPRMLAAAPTRGFDRGRSPPCWEPLPQTTAPCNRPGHGWPALHRGWPPLLLAAFAAKTQQ</sequence>
<protein>
    <submittedName>
        <fullName evidence="2">Uncharacterized protein</fullName>
    </submittedName>
</protein>
<evidence type="ECO:0000256" key="1">
    <source>
        <dbReference type="SAM" id="Phobius"/>
    </source>
</evidence>
<gene>
    <name evidence="2" type="ORF">B296_00037360</name>
</gene>